<feature type="region of interest" description="Disordered" evidence="2">
    <location>
        <begin position="349"/>
        <end position="382"/>
    </location>
</feature>
<accession>A0A7J0FNL8</accession>
<dbReference type="AlphaFoldDB" id="A0A7J0FNL8"/>
<organism evidence="3 4">
    <name type="scientific">Actinidia rufa</name>
    <dbReference type="NCBI Taxonomy" id="165716"/>
    <lineage>
        <taxon>Eukaryota</taxon>
        <taxon>Viridiplantae</taxon>
        <taxon>Streptophyta</taxon>
        <taxon>Embryophyta</taxon>
        <taxon>Tracheophyta</taxon>
        <taxon>Spermatophyta</taxon>
        <taxon>Magnoliopsida</taxon>
        <taxon>eudicotyledons</taxon>
        <taxon>Gunneridae</taxon>
        <taxon>Pentapetalae</taxon>
        <taxon>asterids</taxon>
        <taxon>Ericales</taxon>
        <taxon>Actinidiaceae</taxon>
        <taxon>Actinidia</taxon>
    </lineage>
</organism>
<proteinExistence type="predicted"/>
<evidence type="ECO:0000256" key="1">
    <source>
        <dbReference type="SAM" id="Coils"/>
    </source>
</evidence>
<comment type="caution">
    <text evidence="3">The sequence shown here is derived from an EMBL/GenBank/DDBJ whole genome shotgun (WGS) entry which is preliminary data.</text>
</comment>
<evidence type="ECO:0000256" key="2">
    <source>
        <dbReference type="SAM" id="MobiDB-lite"/>
    </source>
</evidence>
<dbReference type="OrthoDB" id="1751706at2759"/>
<protein>
    <submittedName>
        <fullName evidence="3">Uncharacterized protein</fullName>
    </submittedName>
</protein>
<sequence length="607" mass="67326">MLGFVGRAPSHGYNRLDHGIVALILGQELWDALMTALWLAAFIHYQMPPIPLVPWSASGNSFRLRGATSEAHLRFLFFAIVEYLKLFQILFSNFSILVSGALETLREIRDPMTINPIDLSSSERTASAVSERGRSGEASSASVNCSRADLEDVTPKMRPEGVKSPETIVDAFESIPPAEAEQGVPPALECRHEAKYIVSILNGRKVEKLWSTYKFPMSMSYRVPGSEDRACLPRPGEITVYESALSGGLRFPIAPPIRGVLGKCGCYRWGEDLTPEDFFYCYKVTDCERSGWYYFSAREGMEIAHWEVTNDQTPRIPREWGKPDQNAIMGFDKRNLGGAEKKKFEEMEKAKAAGERPSKHRRPVVGGKSADGQINKVPAVSSPMGALAPSITQVPAQISEQEASVPPLTLEAPSQPEQPIEPFIMEDMQAAWKRMLQFISFDDVIPLNDWTNAQLTKSMNHDALKLHVKALCLSTRLKTKASEGAQKGKVIESLTKTNEDLEKQLKAAEGFKEAAEVEKSAALNDAAELKKKNKDLISEVETFEAVKASLVSRVAELEEQLKAVQEKDGIAFQEEINEAYLDGFIDAKVAAKELFPELGLFCSETCR</sequence>
<gene>
    <name evidence="3" type="ORF">Acr_13g0009170</name>
</gene>
<dbReference type="Proteomes" id="UP000585474">
    <property type="component" value="Unassembled WGS sequence"/>
</dbReference>
<keyword evidence="1" id="KW-0175">Coiled coil</keyword>
<name>A0A7J0FNL8_9ERIC</name>
<evidence type="ECO:0000313" key="4">
    <source>
        <dbReference type="Proteomes" id="UP000585474"/>
    </source>
</evidence>
<feature type="compositionally biased region" description="Basic and acidic residues" evidence="2">
    <location>
        <begin position="148"/>
        <end position="161"/>
    </location>
</feature>
<reference evidence="3 4" key="1">
    <citation type="submission" date="2019-07" db="EMBL/GenBank/DDBJ databases">
        <title>De Novo Assembly of kiwifruit Actinidia rufa.</title>
        <authorList>
            <person name="Sugita-Konishi S."/>
            <person name="Sato K."/>
            <person name="Mori E."/>
            <person name="Abe Y."/>
            <person name="Kisaki G."/>
            <person name="Hamano K."/>
            <person name="Suezawa K."/>
            <person name="Otani M."/>
            <person name="Fukuda T."/>
            <person name="Manabe T."/>
            <person name="Gomi K."/>
            <person name="Tabuchi M."/>
            <person name="Akimitsu K."/>
            <person name="Kataoka I."/>
        </authorList>
    </citation>
    <scope>NUCLEOTIDE SEQUENCE [LARGE SCALE GENOMIC DNA]</scope>
    <source>
        <strain evidence="4">cv. Fuchu</strain>
    </source>
</reference>
<keyword evidence="4" id="KW-1185">Reference proteome</keyword>
<evidence type="ECO:0000313" key="3">
    <source>
        <dbReference type="EMBL" id="GFY99517.1"/>
    </source>
</evidence>
<feature type="region of interest" description="Disordered" evidence="2">
    <location>
        <begin position="125"/>
        <end position="161"/>
    </location>
</feature>
<dbReference type="EMBL" id="BJWL01000013">
    <property type="protein sequence ID" value="GFY99517.1"/>
    <property type="molecule type" value="Genomic_DNA"/>
</dbReference>
<feature type="coiled-coil region" evidence="1">
    <location>
        <begin position="491"/>
        <end position="567"/>
    </location>
</feature>